<evidence type="ECO:0000256" key="3">
    <source>
        <dbReference type="ARBA" id="ARBA00007737"/>
    </source>
</evidence>
<comment type="similarity">
    <text evidence="3">Belongs to the glycosyltransferase GT106 family.</text>
</comment>
<evidence type="ECO:0000256" key="8">
    <source>
        <dbReference type="ARBA" id="ARBA00022989"/>
    </source>
</evidence>
<dbReference type="GO" id="GO:0003735">
    <property type="term" value="F:structural constituent of ribosome"/>
    <property type="evidence" value="ECO:0007669"/>
    <property type="project" value="UniProtKB-UniRule"/>
</dbReference>
<sequence length="173" mass="19912">MEKKTPKEIEMTTTRSITKTGPGQDTFIPSSDPVVISAIIASHKLFTFKPKKSASPDYYIKEVLPELKKSNVVGLVVMDGGCLQPILSSKLIEYQRLRCRVAFHALHFRPEILALAHLMVKRLRASGQPYLAYHPGLVRDSLAHQGCAELFQWKKKRMRRLKRKRRKMRQRSK</sequence>
<dbReference type="Pfam" id="PF10250">
    <property type="entry name" value="O-FucT"/>
    <property type="match status" value="1"/>
</dbReference>
<evidence type="ECO:0000256" key="12">
    <source>
        <dbReference type="ARBA" id="ARBA00023277"/>
    </source>
</evidence>
<keyword evidence="8" id="KW-1133">Transmembrane helix</keyword>
<keyword evidence="9" id="KW-0472">Membrane</keyword>
<dbReference type="PANTHER" id="PTHR31741">
    <property type="entry name" value="OS02G0726500 PROTEIN-RELATED"/>
    <property type="match status" value="1"/>
</dbReference>
<dbReference type="AlphaFoldDB" id="A0A2U1PL55"/>
<evidence type="ECO:0000313" key="14">
    <source>
        <dbReference type="EMBL" id="PWA86490.1"/>
    </source>
</evidence>
<dbReference type="GO" id="GO:0009507">
    <property type="term" value="C:chloroplast"/>
    <property type="evidence" value="ECO:0007669"/>
    <property type="project" value="TreeGrafter"/>
</dbReference>
<evidence type="ECO:0000256" key="1">
    <source>
        <dbReference type="ARBA" id="ARBA00004606"/>
    </source>
</evidence>
<evidence type="ECO:0000256" key="10">
    <source>
        <dbReference type="ARBA" id="ARBA00023180"/>
    </source>
</evidence>
<evidence type="ECO:0000256" key="5">
    <source>
        <dbReference type="ARBA" id="ARBA00022679"/>
    </source>
</evidence>
<evidence type="ECO:0000256" key="4">
    <source>
        <dbReference type="ARBA" id="ARBA00022676"/>
    </source>
</evidence>
<keyword evidence="4 14" id="KW-0328">Glycosyltransferase</keyword>
<organism evidence="14 15">
    <name type="scientific">Artemisia annua</name>
    <name type="common">Sweet wormwood</name>
    <dbReference type="NCBI Taxonomy" id="35608"/>
    <lineage>
        <taxon>Eukaryota</taxon>
        <taxon>Viridiplantae</taxon>
        <taxon>Streptophyta</taxon>
        <taxon>Embryophyta</taxon>
        <taxon>Tracheophyta</taxon>
        <taxon>Spermatophyta</taxon>
        <taxon>Magnoliopsida</taxon>
        <taxon>eudicotyledons</taxon>
        <taxon>Gunneridae</taxon>
        <taxon>Pentapetalae</taxon>
        <taxon>asterids</taxon>
        <taxon>campanulids</taxon>
        <taxon>Asterales</taxon>
        <taxon>Asteraceae</taxon>
        <taxon>Asteroideae</taxon>
        <taxon>Anthemideae</taxon>
        <taxon>Artemisiinae</taxon>
        <taxon>Artemisia</taxon>
    </lineage>
</organism>
<comment type="subcellular location">
    <subcellularLocation>
        <location evidence="1">Membrane</location>
        <topology evidence="1">Single-pass type II membrane protein</topology>
    </subcellularLocation>
</comment>
<dbReference type="STRING" id="35608.A0A2U1PL55"/>
<dbReference type="GO" id="GO:0005794">
    <property type="term" value="C:Golgi apparatus"/>
    <property type="evidence" value="ECO:0007669"/>
    <property type="project" value="TreeGrafter"/>
</dbReference>
<keyword evidence="6" id="KW-0812">Transmembrane</keyword>
<dbReference type="InterPro" id="IPR019378">
    <property type="entry name" value="GDP-Fuc_O-FucTrfase"/>
</dbReference>
<dbReference type="GO" id="GO:1990904">
    <property type="term" value="C:ribonucleoprotein complex"/>
    <property type="evidence" value="ECO:0007669"/>
    <property type="project" value="UniProtKB-KW"/>
</dbReference>
<dbReference type="GO" id="GO:0016757">
    <property type="term" value="F:glycosyltransferase activity"/>
    <property type="evidence" value="ECO:0007669"/>
    <property type="project" value="UniProtKB-KW"/>
</dbReference>
<gene>
    <name evidence="14" type="ORF">CTI12_AA130630</name>
</gene>
<dbReference type="GO" id="GO:0005840">
    <property type="term" value="C:ribosome"/>
    <property type="evidence" value="ECO:0007669"/>
    <property type="project" value="UniProtKB-KW"/>
</dbReference>
<evidence type="ECO:0000256" key="6">
    <source>
        <dbReference type="ARBA" id="ARBA00022692"/>
    </source>
</evidence>
<evidence type="ECO:0000256" key="7">
    <source>
        <dbReference type="ARBA" id="ARBA00022968"/>
    </source>
</evidence>
<keyword evidence="15" id="KW-1185">Reference proteome</keyword>
<proteinExistence type="inferred from homology"/>
<keyword evidence="10" id="KW-0325">Glycoprotein</keyword>
<dbReference type="GO" id="GO:0006412">
    <property type="term" value="P:translation"/>
    <property type="evidence" value="ECO:0007669"/>
    <property type="project" value="InterPro"/>
</dbReference>
<evidence type="ECO:0000256" key="2">
    <source>
        <dbReference type="ARBA" id="ARBA00004881"/>
    </source>
</evidence>
<evidence type="ECO:0000313" key="15">
    <source>
        <dbReference type="Proteomes" id="UP000245207"/>
    </source>
</evidence>
<accession>A0A2U1PL55</accession>
<evidence type="ECO:0000256" key="11">
    <source>
        <dbReference type="ARBA" id="ARBA00023253"/>
    </source>
</evidence>
<evidence type="ECO:0000256" key="13">
    <source>
        <dbReference type="ARBA" id="ARBA00030350"/>
    </source>
</evidence>
<dbReference type="GO" id="GO:0016020">
    <property type="term" value="C:membrane"/>
    <property type="evidence" value="ECO:0007669"/>
    <property type="project" value="UniProtKB-SubCell"/>
</dbReference>
<comment type="caution">
    <text evidence="14">The sequence shown here is derived from an EMBL/GenBank/DDBJ whole genome shotgun (WGS) entry which is preliminary data.</text>
</comment>
<dbReference type="Proteomes" id="UP000245207">
    <property type="component" value="Unassembled WGS sequence"/>
</dbReference>
<dbReference type="OrthoDB" id="1937733at2759"/>
<evidence type="ECO:0000256" key="9">
    <source>
        <dbReference type="ARBA" id="ARBA00023136"/>
    </source>
</evidence>
<name>A0A2U1PL55_ARTAN</name>
<comment type="pathway">
    <text evidence="2">Glycan metabolism.</text>
</comment>
<dbReference type="GO" id="GO:0006004">
    <property type="term" value="P:fucose metabolic process"/>
    <property type="evidence" value="ECO:0007669"/>
    <property type="project" value="UniProtKB-KW"/>
</dbReference>
<keyword evidence="11" id="KW-0294">Fucose metabolism</keyword>
<dbReference type="PANTHER" id="PTHR31741:SF6">
    <property type="entry name" value="PROTEIN EMBRYO SAC DEVELOPMENT ARREST 30"/>
    <property type="match status" value="1"/>
</dbReference>
<keyword evidence="7" id="KW-0735">Signal-anchor</keyword>
<keyword evidence="5 14" id="KW-0808">Transferase</keyword>
<protein>
    <recommendedName>
        <fullName evidence="13">O-fucosyltransferase family protein</fullName>
    </recommendedName>
</protein>
<dbReference type="EMBL" id="PKPP01001012">
    <property type="protein sequence ID" value="PWA86490.1"/>
    <property type="molecule type" value="Genomic_DNA"/>
</dbReference>
<keyword evidence="12" id="KW-0119">Carbohydrate metabolism</keyword>
<reference evidence="14 15" key="1">
    <citation type="journal article" date="2018" name="Mol. Plant">
        <title>The genome of Artemisia annua provides insight into the evolution of Asteraceae family and artemisinin biosynthesis.</title>
        <authorList>
            <person name="Shen Q."/>
            <person name="Zhang L."/>
            <person name="Liao Z."/>
            <person name="Wang S."/>
            <person name="Yan T."/>
            <person name="Shi P."/>
            <person name="Liu M."/>
            <person name="Fu X."/>
            <person name="Pan Q."/>
            <person name="Wang Y."/>
            <person name="Lv Z."/>
            <person name="Lu X."/>
            <person name="Zhang F."/>
            <person name="Jiang W."/>
            <person name="Ma Y."/>
            <person name="Chen M."/>
            <person name="Hao X."/>
            <person name="Li L."/>
            <person name="Tang Y."/>
            <person name="Lv G."/>
            <person name="Zhou Y."/>
            <person name="Sun X."/>
            <person name="Brodelius P.E."/>
            <person name="Rose J.K.C."/>
            <person name="Tang K."/>
        </authorList>
    </citation>
    <scope>NUCLEOTIDE SEQUENCE [LARGE SCALE GENOMIC DNA]</scope>
    <source>
        <strain evidence="15">cv. Huhao1</strain>
        <tissue evidence="14">Leaf</tissue>
    </source>
</reference>